<evidence type="ECO:0000259" key="5">
    <source>
        <dbReference type="PROSITE" id="PS51935"/>
    </source>
</evidence>
<dbReference type="SUPFAM" id="SSF53955">
    <property type="entry name" value="Lysozyme-like"/>
    <property type="match status" value="1"/>
</dbReference>
<dbReference type="PROSITE" id="PS51935">
    <property type="entry name" value="NLPC_P60"/>
    <property type="match status" value="1"/>
</dbReference>
<dbReference type="Gene3D" id="3.90.1720.10">
    <property type="entry name" value="endopeptidase domain like (from Nostoc punctiforme)"/>
    <property type="match status" value="1"/>
</dbReference>
<dbReference type="InterPro" id="IPR000064">
    <property type="entry name" value="NLP_P60_dom"/>
</dbReference>
<evidence type="ECO:0000256" key="1">
    <source>
        <dbReference type="ARBA" id="ARBA00007074"/>
    </source>
</evidence>
<dbReference type="PANTHER" id="PTHR47359">
    <property type="entry name" value="PEPTIDOGLYCAN DL-ENDOPEPTIDASE CWLO"/>
    <property type="match status" value="1"/>
</dbReference>
<dbReference type="GO" id="GO:0008234">
    <property type="term" value="F:cysteine-type peptidase activity"/>
    <property type="evidence" value="ECO:0007669"/>
    <property type="project" value="UniProtKB-KW"/>
</dbReference>
<name>A0A286E944_9ACTN</name>
<organism evidence="6 7">
    <name type="scientific">Streptomyces zhaozhouensis</name>
    <dbReference type="NCBI Taxonomy" id="1300267"/>
    <lineage>
        <taxon>Bacteria</taxon>
        <taxon>Bacillati</taxon>
        <taxon>Actinomycetota</taxon>
        <taxon>Actinomycetes</taxon>
        <taxon>Kitasatosporales</taxon>
        <taxon>Streptomycetaceae</taxon>
        <taxon>Streptomyces</taxon>
    </lineage>
</organism>
<dbReference type="InterPro" id="IPR023346">
    <property type="entry name" value="Lysozyme-like_dom_sf"/>
</dbReference>
<feature type="domain" description="NlpC/P60" evidence="5">
    <location>
        <begin position="193"/>
        <end position="341"/>
    </location>
</feature>
<accession>A0A286E944</accession>
<keyword evidence="7" id="KW-1185">Reference proteome</keyword>
<dbReference type="CDD" id="cd13399">
    <property type="entry name" value="Slt35-like"/>
    <property type="match status" value="1"/>
</dbReference>
<comment type="similarity">
    <text evidence="1">Belongs to the peptidase C40 family.</text>
</comment>
<sequence>MAAVGAAGIMLASVGVVVGVGAVAASASGPPSSLGGVPQLPPEAAPFEPWLAQAAEQCDGLPAAVLAAQLWAESGFSLENPLVSPAGAEGPAQFMPGTWATWGRDDDGNGRVSPYDPGDAVMAQGRLMCSLLAQAHDSGLAGDPLALALAGYNAGWGAVQDHGGVPPYQETQEYIEKILAKASEWTVPPVSGNGAGTGAVQRAAAYLGTPYSWGGGTPSGPGYGFCDGVNGYTNGRCMASITKGFDCSSLVQMAWWPATQLPRVAADQYAATASTPVSRDQLQPGDLVFWTNGGTTGIYHVALYYGDGHVLHAPRTGRDVSVQPLDDAMPTADFYGATRPV</sequence>
<dbReference type="PANTHER" id="PTHR47359:SF3">
    <property type="entry name" value="NLP_P60 DOMAIN-CONTAINING PROTEIN-RELATED"/>
    <property type="match status" value="1"/>
</dbReference>
<protein>
    <submittedName>
        <fullName evidence="6">Transglycosylase SLT domain-containing protein</fullName>
    </submittedName>
</protein>
<reference evidence="6 7" key="1">
    <citation type="submission" date="2017-09" db="EMBL/GenBank/DDBJ databases">
        <authorList>
            <person name="Ehlers B."/>
            <person name="Leendertz F.H."/>
        </authorList>
    </citation>
    <scope>NUCLEOTIDE SEQUENCE [LARGE SCALE GENOMIC DNA]</scope>
    <source>
        <strain evidence="6 7">CGMCC 4.7095</strain>
    </source>
</reference>
<keyword evidence="4" id="KW-0788">Thiol protease</keyword>
<dbReference type="Proteomes" id="UP000219072">
    <property type="component" value="Unassembled WGS sequence"/>
</dbReference>
<keyword evidence="3" id="KW-0378">Hydrolase</keyword>
<evidence type="ECO:0000313" key="6">
    <source>
        <dbReference type="EMBL" id="SOD67422.1"/>
    </source>
</evidence>
<evidence type="ECO:0000256" key="4">
    <source>
        <dbReference type="ARBA" id="ARBA00022807"/>
    </source>
</evidence>
<keyword evidence="2" id="KW-0645">Protease</keyword>
<proteinExistence type="inferred from homology"/>
<evidence type="ECO:0000313" key="7">
    <source>
        <dbReference type="Proteomes" id="UP000219072"/>
    </source>
</evidence>
<dbReference type="EMBL" id="OCNE01000031">
    <property type="protein sequence ID" value="SOD67422.1"/>
    <property type="molecule type" value="Genomic_DNA"/>
</dbReference>
<dbReference type="GO" id="GO:0006508">
    <property type="term" value="P:proteolysis"/>
    <property type="evidence" value="ECO:0007669"/>
    <property type="project" value="UniProtKB-KW"/>
</dbReference>
<evidence type="ECO:0000256" key="2">
    <source>
        <dbReference type="ARBA" id="ARBA00022670"/>
    </source>
</evidence>
<evidence type="ECO:0000256" key="3">
    <source>
        <dbReference type="ARBA" id="ARBA00022801"/>
    </source>
</evidence>
<dbReference type="Pfam" id="PF00877">
    <property type="entry name" value="NLPC_P60"/>
    <property type="match status" value="1"/>
</dbReference>
<gene>
    <name evidence="6" type="ORF">SAMN06297387_13112</name>
</gene>
<dbReference type="Gene3D" id="1.10.530.10">
    <property type="match status" value="1"/>
</dbReference>
<dbReference type="Pfam" id="PF01464">
    <property type="entry name" value="SLT"/>
    <property type="match status" value="1"/>
</dbReference>
<dbReference type="InterPro" id="IPR051794">
    <property type="entry name" value="PG_Endopeptidase_C40"/>
</dbReference>
<dbReference type="SUPFAM" id="SSF54001">
    <property type="entry name" value="Cysteine proteinases"/>
    <property type="match status" value="1"/>
</dbReference>
<dbReference type="AlphaFoldDB" id="A0A286E944"/>
<dbReference type="InterPro" id="IPR038765">
    <property type="entry name" value="Papain-like_cys_pep_sf"/>
</dbReference>
<dbReference type="RefSeq" id="WP_245880837.1">
    <property type="nucleotide sequence ID" value="NZ_OCNE01000031.1"/>
</dbReference>
<dbReference type="InterPro" id="IPR008258">
    <property type="entry name" value="Transglycosylase_SLT_dom_1"/>
</dbReference>